<gene>
    <name evidence="4" type="ORF">KQX54_003875</name>
</gene>
<evidence type="ECO:0000256" key="1">
    <source>
        <dbReference type="ARBA" id="ARBA00022723"/>
    </source>
</evidence>
<evidence type="ECO:0000256" key="3">
    <source>
        <dbReference type="ARBA" id="ARBA00023235"/>
    </source>
</evidence>
<dbReference type="GO" id="GO:0008973">
    <property type="term" value="F:phosphopentomutase activity"/>
    <property type="evidence" value="ECO:0007669"/>
    <property type="project" value="TreeGrafter"/>
</dbReference>
<dbReference type="InterPro" id="IPR036900">
    <property type="entry name" value="A-D-PHexomutase_C_sf"/>
</dbReference>
<keyword evidence="2" id="KW-0460">Magnesium</keyword>
<dbReference type="GO" id="GO:0006166">
    <property type="term" value="P:purine ribonucleoside salvage"/>
    <property type="evidence" value="ECO:0007669"/>
    <property type="project" value="TreeGrafter"/>
</dbReference>
<keyword evidence="1" id="KW-0479">Metal-binding</keyword>
<organism evidence="4 5">
    <name type="scientific">Cotesia glomerata</name>
    <name type="common">Lepidopteran parasitic wasp</name>
    <name type="synonym">Apanteles glomeratus</name>
    <dbReference type="NCBI Taxonomy" id="32391"/>
    <lineage>
        <taxon>Eukaryota</taxon>
        <taxon>Metazoa</taxon>
        <taxon>Ecdysozoa</taxon>
        <taxon>Arthropoda</taxon>
        <taxon>Hexapoda</taxon>
        <taxon>Insecta</taxon>
        <taxon>Pterygota</taxon>
        <taxon>Neoptera</taxon>
        <taxon>Endopterygota</taxon>
        <taxon>Hymenoptera</taxon>
        <taxon>Apocrita</taxon>
        <taxon>Ichneumonoidea</taxon>
        <taxon>Braconidae</taxon>
        <taxon>Microgastrinae</taxon>
        <taxon>Cotesia</taxon>
    </lineage>
</organism>
<proteinExistence type="predicted"/>
<reference evidence="4 5" key="1">
    <citation type="journal article" date="2021" name="J. Hered.">
        <title>A chromosome-level genome assembly of the parasitoid wasp, Cotesia glomerata (Hymenoptera: Braconidae).</title>
        <authorList>
            <person name="Pinto B.J."/>
            <person name="Weis J.J."/>
            <person name="Gamble T."/>
            <person name="Ode P.J."/>
            <person name="Paul R."/>
            <person name="Zaspel J.M."/>
        </authorList>
    </citation>
    <scope>NUCLEOTIDE SEQUENCE [LARGE SCALE GENOMIC DNA]</scope>
    <source>
        <strain evidence="4">CgM1</strain>
    </source>
</reference>
<accession>A0AAV7HVB0</accession>
<dbReference type="GO" id="GO:0046872">
    <property type="term" value="F:metal ion binding"/>
    <property type="evidence" value="ECO:0007669"/>
    <property type="project" value="UniProtKB-KW"/>
</dbReference>
<evidence type="ECO:0000313" key="4">
    <source>
        <dbReference type="EMBL" id="KAH0534436.1"/>
    </source>
</evidence>
<protein>
    <submittedName>
        <fullName evidence="4">Uncharacterized protein</fullName>
    </submittedName>
</protein>
<comment type="caution">
    <text evidence="4">The sequence shown here is derived from an EMBL/GenBank/DDBJ whole genome shotgun (WGS) entry which is preliminary data.</text>
</comment>
<dbReference type="EMBL" id="JAHXZJ010002982">
    <property type="protein sequence ID" value="KAH0534436.1"/>
    <property type="molecule type" value="Genomic_DNA"/>
</dbReference>
<dbReference type="PANTHER" id="PTHR45745:SF1">
    <property type="entry name" value="PHOSPHOGLUCOMUTASE 2B-RELATED"/>
    <property type="match status" value="1"/>
</dbReference>
<dbReference type="Proteomes" id="UP000826195">
    <property type="component" value="Unassembled WGS sequence"/>
</dbReference>
<keyword evidence="3" id="KW-0413">Isomerase</keyword>
<name>A0AAV7HVB0_COTGL</name>
<dbReference type="SUPFAM" id="SSF55957">
    <property type="entry name" value="Phosphoglucomutase, C-terminal domain"/>
    <property type="match status" value="1"/>
</dbReference>
<dbReference type="PANTHER" id="PTHR45745">
    <property type="entry name" value="PHOSPHOMANNOMUTASE 45A"/>
    <property type="match status" value="1"/>
</dbReference>
<dbReference type="GO" id="GO:0005634">
    <property type="term" value="C:nucleus"/>
    <property type="evidence" value="ECO:0007669"/>
    <property type="project" value="TreeGrafter"/>
</dbReference>
<evidence type="ECO:0000313" key="5">
    <source>
        <dbReference type="Proteomes" id="UP000826195"/>
    </source>
</evidence>
<keyword evidence="5" id="KW-1185">Reference proteome</keyword>
<dbReference type="AlphaFoldDB" id="A0AAV7HVB0"/>
<evidence type="ECO:0000256" key="2">
    <source>
        <dbReference type="ARBA" id="ARBA00022842"/>
    </source>
</evidence>
<sequence>MSEVVTSYWYPSSISGGKYTIIGIRDLTTGYDNTQINNKAILPTSKSSQMITFTFANGLVCTLRTSGTEPKIKYYTELCASPEIQDLNVLNDILSEMVSSIVKEFLRPESNGLIARST</sequence>